<dbReference type="Proteomes" id="UP000031516">
    <property type="component" value="Unassembled WGS sequence"/>
</dbReference>
<proteinExistence type="predicted"/>
<protein>
    <submittedName>
        <fullName evidence="2">WGS project CCBQ000000000 data, contig MAT</fullName>
    </submittedName>
</protein>
<comment type="caution">
    <text evidence="2">The sequence shown here is derived from an EMBL/GenBank/DDBJ whole genome shotgun (WGS) entry which is preliminary data.</text>
</comment>
<name>A0A0A8L1F2_9SACH</name>
<keyword evidence="3" id="KW-1185">Reference proteome</keyword>
<dbReference type="OrthoDB" id="4063222at2759"/>
<evidence type="ECO:0000256" key="1">
    <source>
        <dbReference type="SAM" id="MobiDB-lite"/>
    </source>
</evidence>
<organism evidence="2 3">
    <name type="scientific">Kluyveromyces dobzhanskii CBS 2104</name>
    <dbReference type="NCBI Taxonomy" id="1427455"/>
    <lineage>
        <taxon>Eukaryota</taxon>
        <taxon>Fungi</taxon>
        <taxon>Dikarya</taxon>
        <taxon>Ascomycota</taxon>
        <taxon>Saccharomycotina</taxon>
        <taxon>Saccharomycetes</taxon>
        <taxon>Saccharomycetales</taxon>
        <taxon>Saccharomycetaceae</taxon>
        <taxon>Kluyveromyces</taxon>
    </lineage>
</organism>
<accession>A0A0A8L1F2</accession>
<sequence length="208" mass="23846">MSDYRRDCEVQSGNLPTGSNDDSEKLLKATENMKSLINGDDNSSESLEDWLIDSLTSISSFFDDLYLLRSFGIISDSNYLYRKLNKGDIGSKIWLTSLILSIRRTLTQLYKSVRLKFRLREESQNIASAYSPGFRRLLREKICAESTQINRRIKLLCMDLLQDLLYMVVVSLDVFKINLSSRSRKLLEYFSSAATVIKFVSSSYQIGV</sequence>
<evidence type="ECO:0000313" key="3">
    <source>
        <dbReference type="Proteomes" id="UP000031516"/>
    </source>
</evidence>
<evidence type="ECO:0000313" key="2">
    <source>
        <dbReference type="EMBL" id="CDO92684.1"/>
    </source>
</evidence>
<feature type="compositionally biased region" description="Polar residues" evidence="1">
    <location>
        <begin position="11"/>
        <end position="20"/>
    </location>
</feature>
<feature type="region of interest" description="Disordered" evidence="1">
    <location>
        <begin position="1"/>
        <end position="23"/>
    </location>
</feature>
<dbReference type="AlphaFoldDB" id="A0A0A8L1F2"/>
<dbReference type="EMBL" id="CCBQ010000018">
    <property type="protein sequence ID" value="CDO92684.1"/>
    <property type="molecule type" value="Genomic_DNA"/>
</dbReference>
<reference evidence="2 3" key="1">
    <citation type="submission" date="2014-03" db="EMBL/GenBank/DDBJ databases">
        <title>The genome of Kluyveromyces dobzhanskii.</title>
        <authorList>
            <person name="Nystedt B."/>
            <person name="Astrom S."/>
        </authorList>
    </citation>
    <scope>NUCLEOTIDE SEQUENCE [LARGE SCALE GENOMIC DNA]</scope>
    <source>
        <strain evidence="2 3">CBS 2104</strain>
    </source>
</reference>
<gene>
    <name evidence="2" type="ORF">KLDO_g998B</name>
</gene>